<feature type="transmembrane region" description="Helical" evidence="5">
    <location>
        <begin position="98"/>
        <end position="116"/>
    </location>
</feature>
<evidence type="ECO:0000259" key="6">
    <source>
        <dbReference type="Pfam" id="PF10277"/>
    </source>
</evidence>
<dbReference type="KEGG" id="blac:94345648"/>
<evidence type="ECO:0000313" key="7">
    <source>
        <dbReference type="EMBL" id="TDH67269.1"/>
    </source>
</evidence>
<reference evidence="7 8" key="1">
    <citation type="journal article" date="2021" name="Genome Biol.">
        <title>AFLAP: assembly-free linkage analysis pipeline using k-mers from genome sequencing data.</title>
        <authorList>
            <person name="Fletcher K."/>
            <person name="Zhang L."/>
            <person name="Gil J."/>
            <person name="Han R."/>
            <person name="Cavanaugh K."/>
            <person name="Michelmore R."/>
        </authorList>
    </citation>
    <scope>NUCLEOTIDE SEQUENCE [LARGE SCALE GENOMIC DNA]</scope>
    <source>
        <strain evidence="7 8">SF5</strain>
    </source>
</reference>
<dbReference type="Proteomes" id="UP000294530">
    <property type="component" value="Unassembled WGS sequence"/>
</dbReference>
<keyword evidence="8" id="KW-1185">Reference proteome</keyword>
<feature type="transmembrane region" description="Helical" evidence="5">
    <location>
        <begin position="55"/>
        <end position="78"/>
    </location>
</feature>
<dbReference type="InterPro" id="IPR050911">
    <property type="entry name" value="DRAM/TMEM150_Autophagy_Mod"/>
</dbReference>
<dbReference type="EMBL" id="SHOA02000014">
    <property type="protein sequence ID" value="TDH67269.1"/>
    <property type="molecule type" value="Genomic_DNA"/>
</dbReference>
<feature type="transmembrane region" description="Helical" evidence="5">
    <location>
        <begin position="231"/>
        <end position="252"/>
    </location>
</feature>
<keyword evidence="3 5" id="KW-1133">Transmembrane helix</keyword>
<accession>A0A976FIP0</accession>
<dbReference type="GeneID" id="94345648"/>
<dbReference type="Pfam" id="PF10277">
    <property type="entry name" value="Frag1"/>
    <property type="match status" value="1"/>
</dbReference>
<dbReference type="PANTHER" id="PTHR21324">
    <property type="entry name" value="FASTING-INDUCIBLE INTEGRAL MEMBRANE PROTEIN TM6P1-RELATED"/>
    <property type="match status" value="1"/>
</dbReference>
<name>A0A976FIP0_BRELC</name>
<sequence>MAWVTDNVGYIAWLVPIIGICTMFGTEVLACLYHFTCSKNYPTLSYAATFKPEAYVFTSGMSLTALCILVSVLLFFWYLQIHHNEHKSTPDNTVAAKVYLGFGVTSAFSLFGLAVMDMRYHHVAHLWFTIVFFLSTWVMLLTAQLVRKRILQFENCDNLALTRRPFTVLRQQSFWRVLCRSRRLDNVTAYVLGHLFVCTGLASTLLFAIFFLCANDMWPNPLGLTALQEAFFEALAIVCQLFFMGTLSCELAQLHQREEFKNNAIKV</sequence>
<keyword evidence="4 5" id="KW-0472">Membrane</keyword>
<feature type="transmembrane region" description="Helical" evidence="5">
    <location>
        <begin position="190"/>
        <end position="211"/>
    </location>
</feature>
<feature type="domain" description="CWH43-like N-terminal" evidence="6">
    <location>
        <begin position="9"/>
        <end position="252"/>
    </location>
</feature>
<evidence type="ECO:0000256" key="4">
    <source>
        <dbReference type="ARBA" id="ARBA00023136"/>
    </source>
</evidence>
<dbReference type="InterPro" id="IPR019402">
    <property type="entry name" value="CWH43_N"/>
</dbReference>
<keyword evidence="2 5" id="KW-0812">Transmembrane</keyword>
<proteinExistence type="predicted"/>
<dbReference type="PANTHER" id="PTHR21324:SF2">
    <property type="entry name" value="EG:22E5.9 PROTEIN"/>
    <property type="match status" value="1"/>
</dbReference>
<feature type="transmembrane region" description="Helical" evidence="5">
    <location>
        <begin position="12"/>
        <end position="35"/>
    </location>
</feature>
<comment type="caution">
    <text evidence="7">The sequence shown here is derived from an EMBL/GenBank/DDBJ whole genome shotgun (WGS) entry which is preliminary data.</text>
</comment>
<comment type="subcellular location">
    <subcellularLocation>
        <location evidence="1">Endomembrane system</location>
        <topology evidence="1">Multi-pass membrane protein</topology>
    </subcellularLocation>
</comment>
<dbReference type="RefSeq" id="XP_067816768.1">
    <property type="nucleotide sequence ID" value="XM_067959977.1"/>
</dbReference>
<evidence type="ECO:0000256" key="2">
    <source>
        <dbReference type="ARBA" id="ARBA00022692"/>
    </source>
</evidence>
<evidence type="ECO:0000256" key="1">
    <source>
        <dbReference type="ARBA" id="ARBA00004127"/>
    </source>
</evidence>
<gene>
    <name evidence="7" type="ORF">CCR75_001876</name>
</gene>
<dbReference type="OrthoDB" id="125769at2759"/>
<dbReference type="GO" id="GO:0012505">
    <property type="term" value="C:endomembrane system"/>
    <property type="evidence" value="ECO:0007669"/>
    <property type="project" value="UniProtKB-SubCell"/>
</dbReference>
<evidence type="ECO:0000313" key="8">
    <source>
        <dbReference type="Proteomes" id="UP000294530"/>
    </source>
</evidence>
<evidence type="ECO:0000256" key="3">
    <source>
        <dbReference type="ARBA" id="ARBA00022989"/>
    </source>
</evidence>
<dbReference type="AlphaFoldDB" id="A0A976FIP0"/>
<protein>
    <recommendedName>
        <fullName evidence="6">CWH43-like N-terminal domain-containing protein</fullName>
    </recommendedName>
</protein>
<feature type="transmembrane region" description="Helical" evidence="5">
    <location>
        <begin position="122"/>
        <end position="143"/>
    </location>
</feature>
<evidence type="ECO:0000256" key="5">
    <source>
        <dbReference type="SAM" id="Phobius"/>
    </source>
</evidence>
<organism evidence="7 8">
    <name type="scientific">Bremia lactucae</name>
    <name type="common">Lettuce downy mildew</name>
    <dbReference type="NCBI Taxonomy" id="4779"/>
    <lineage>
        <taxon>Eukaryota</taxon>
        <taxon>Sar</taxon>
        <taxon>Stramenopiles</taxon>
        <taxon>Oomycota</taxon>
        <taxon>Peronosporomycetes</taxon>
        <taxon>Peronosporales</taxon>
        <taxon>Peronosporaceae</taxon>
        <taxon>Bremia</taxon>
    </lineage>
</organism>